<dbReference type="Gene3D" id="3.40.30.10">
    <property type="entry name" value="Glutaredoxin"/>
    <property type="match status" value="1"/>
</dbReference>
<dbReference type="InterPro" id="IPR001853">
    <property type="entry name" value="DSBA-like_thioredoxin_dom"/>
</dbReference>
<name>A0A2I0CTG5_9PSED</name>
<evidence type="ECO:0000313" key="2">
    <source>
        <dbReference type="EMBL" id="PKF72614.1"/>
    </source>
</evidence>
<evidence type="ECO:0000313" key="3">
    <source>
        <dbReference type="Proteomes" id="UP000242861"/>
    </source>
</evidence>
<dbReference type="PANTHER" id="PTHR13887">
    <property type="entry name" value="GLUTATHIONE S-TRANSFERASE KAPPA"/>
    <property type="match status" value="1"/>
</dbReference>
<sequence length="212" mass="23294">MSDARLIYVMDPLCSWCWGFAPVLGALVEQAATLGVGVELRVGGLRREQASLTPAQRVRILGYWQAVNAASGQLFDFQRGLPPGFVYDTEPTCRALVTARRLDERRVWALLQAIQQAFYQQGEDLTQARVLLALAEQVGFSRRAFAEHFDSPALHQATEADFAWVRDLGISGFPTLLGAGASGYALLTNGYQPLAQLQPLLQRWLAHGAVHA</sequence>
<dbReference type="PANTHER" id="PTHR13887:SF54">
    <property type="entry name" value="DSBA FAMILY PROTEIN"/>
    <property type="match status" value="1"/>
</dbReference>
<gene>
    <name evidence="2" type="ORF">CW360_02540</name>
</gene>
<dbReference type="RefSeq" id="WP_101192638.1">
    <property type="nucleotide sequence ID" value="NZ_PIYS01000003.1"/>
</dbReference>
<dbReference type="CDD" id="cd03025">
    <property type="entry name" value="DsbA_FrnE_like"/>
    <property type="match status" value="1"/>
</dbReference>
<accession>A0A2I0CTG5</accession>
<dbReference type="EMBL" id="PIYS01000003">
    <property type="protein sequence ID" value="PKF72614.1"/>
    <property type="molecule type" value="Genomic_DNA"/>
</dbReference>
<proteinExistence type="predicted"/>
<dbReference type="SUPFAM" id="SSF52833">
    <property type="entry name" value="Thioredoxin-like"/>
    <property type="match status" value="1"/>
</dbReference>
<dbReference type="Proteomes" id="UP000242861">
    <property type="component" value="Unassembled WGS sequence"/>
</dbReference>
<evidence type="ECO:0000259" key="1">
    <source>
        <dbReference type="Pfam" id="PF01323"/>
    </source>
</evidence>
<dbReference type="Pfam" id="PF01323">
    <property type="entry name" value="DSBA"/>
    <property type="match status" value="1"/>
</dbReference>
<dbReference type="InterPro" id="IPR036249">
    <property type="entry name" value="Thioredoxin-like_sf"/>
</dbReference>
<reference evidence="3" key="1">
    <citation type="submission" date="2017-12" db="EMBL/GenBank/DDBJ databases">
        <authorList>
            <person name="Yu X.-Y."/>
        </authorList>
    </citation>
    <scope>NUCLEOTIDE SEQUENCE [LARGE SCALE GENOMIC DNA]</scope>
    <source>
        <strain evidence="3">ZYSR67-Z</strain>
    </source>
</reference>
<feature type="domain" description="DSBA-like thioredoxin" evidence="1">
    <location>
        <begin position="8"/>
        <end position="200"/>
    </location>
</feature>
<organism evidence="2 3">
    <name type="scientific">Pseudomonas fluvialis</name>
    <dbReference type="NCBI Taxonomy" id="1793966"/>
    <lineage>
        <taxon>Bacteria</taxon>
        <taxon>Pseudomonadati</taxon>
        <taxon>Pseudomonadota</taxon>
        <taxon>Gammaproteobacteria</taxon>
        <taxon>Pseudomonadales</taxon>
        <taxon>Pseudomonadaceae</taxon>
        <taxon>Pseudomonas</taxon>
    </lineage>
</organism>
<protein>
    <submittedName>
        <fullName evidence="2">Disulfide bond formation protein DsbA</fullName>
    </submittedName>
</protein>
<dbReference type="GO" id="GO:0016491">
    <property type="term" value="F:oxidoreductase activity"/>
    <property type="evidence" value="ECO:0007669"/>
    <property type="project" value="InterPro"/>
</dbReference>
<dbReference type="AlphaFoldDB" id="A0A2I0CTG5"/>
<comment type="caution">
    <text evidence="2">The sequence shown here is derived from an EMBL/GenBank/DDBJ whole genome shotgun (WGS) entry which is preliminary data.</text>
</comment>
<dbReference type="Gene3D" id="1.10.472.60">
    <property type="entry name" value="putative protein disulfide isomerase domain"/>
    <property type="match status" value="1"/>
</dbReference>